<dbReference type="Proteomes" id="UP001203297">
    <property type="component" value="Unassembled WGS sequence"/>
</dbReference>
<dbReference type="EMBL" id="WTXG01000052">
    <property type="protein sequence ID" value="KAI0296064.1"/>
    <property type="molecule type" value="Genomic_DNA"/>
</dbReference>
<reference evidence="2" key="1">
    <citation type="journal article" date="2022" name="New Phytol.">
        <title>Evolutionary transition to the ectomycorrhizal habit in the genomes of a hyperdiverse lineage of mushroom-forming fungi.</title>
        <authorList>
            <person name="Looney B."/>
            <person name="Miyauchi S."/>
            <person name="Morin E."/>
            <person name="Drula E."/>
            <person name="Courty P.E."/>
            <person name="Kohler A."/>
            <person name="Kuo A."/>
            <person name="LaButti K."/>
            <person name="Pangilinan J."/>
            <person name="Lipzen A."/>
            <person name="Riley R."/>
            <person name="Andreopoulos W."/>
            <person name="He G."/>
            <person name="Johnson J."/>
            <person name="Nolan M."/>
            <person name="Tritt A."/>
            <person name="Barry K.W."/>
            <person name="Grigoriev I.V."/>
            <person name="Nagy L.G."/>
            <person name="Hibbett D."/>
            <person name="Henrissat B."/>
            <person name="Matheny P.B."/>
            <person name="Labbe J."/>
            <person name="Martin F.M."/>
        </authorList>
    </citation>
    <scope>NUCLEOTIDE SEQUENCE</scope>
    <source>
        <strain evidence="2">BPL690</strain>
    </source>
</reference>
<organism evidence="2 3">
    <name type="scientific">Multifurca ochricompacta</name>
    <dbReference type="NCBI Taxonomy" id="376703"/>
    <lineage>
        <taxon>Eukaryota</taxon>
        <taxon>Fungi</taxon>
        <taxon>Dikarya</taxon>
        <taxon>Basidiomycota</taxon>
        <taxon>Agaricomycotina</taxon>
        <taxon>Agaricomycetes</taxon>
        <taxon>Russulales</taxon>
        <taxon>Russulaceae</taxon>
        <taxon>Multifurca</taxon>
    </lineage>
</organism>
<protein>
    <recommendedName>
        <fullName evidence="4">Secreted protein</fullName>
    </recommendedName>
</protein>
<accession>A0AAD4LZ06</accession>
<sequence length="91" mass="10751">MPFGFWKSCWYCFCFFSFLGVRNGDKDSIFEGKERCIRNCRKQKKEAPLPCLQGFYERSRGIQIPFTFLKIIYPFHMPLIGSRTMSVAHIP</sequence>
<proteinExistence type="predicted"/>
<dbReference type="AlphaFoldDB" id="A0AAD4LZ06"/>
<feature type="chain" id="PRO_5042198819" description="Secreted protein" evidence="1">
    <location>
        <begin position="25"/>
        <end position="91"/>
    </location>
</feature>
<name>A0AAD4LZ06_9AGAM</name>
<evidence type="ECO:0000256" key="1">
    <source>
        <dbReference type="SAM" id="SignalP"/>
    </source>
</evidence>
<gene>
    <name evidence="2" type="ORF">B0F90DRAFT_1747678</name>
</gene>
<evidence type="ECO:0000313" key="2">
    <source>
        <dbReference type="EMBL" id="KAI0296064.1"/>
    </source>
</evidence>
<keyword evidence="1" id="KW-0732">Signal</keyword>
<evidence type="ECO:0008006" key="4">
    <source>
        <dbReference type="Google" id="ProtNLM"/>
    </source>
</evidence>
<keyword evidence="3" id="KW-1185">Reference proteome</keyword>
<feature type="signal peptide" evidence="1">
    <location>
        <begin position="1"/>
        <end position="24"/>
    </location>
</feature>
<comment type="caution">
    <text evidence="2">The sequence shown here is derived from an EMBL/GenBank/DDBJ whole genome shotgun (WGS) entry which is preliminary data.</text>
</comment>
<evidence type="ECO:0000313" key="3">
    <source>
        <dbReference type="Proteomes" id="UP001203297"/>
    </source>
</evidence>